<feature type="region of interest" description="Disordered" evidence="2">
    <location>
        <begin position="308"/>
        <end position="332"/>
    </location>
</feature>
<organism evidence="4 5">
    <name type="scientific">Trypanosoma conorhini</name>
    <dbReference type="NCBI Taxonomy" id="83891"/>
    <lineage>
        <taxon>Eukaryota</taxon>
        <taxon>Discoba</taxon>
        <taxon>Euglenozoa</taxon>
        <taxon>Kinetoplastea</taxon>
        <taxon>Metakinetoplastina</taxon>
        <taxon>Trypanosomatida</taxon>
        <taxon>Trypanosomatidae</taxon>
        <taxon>Trypanosoma</taxon>
    </lineage>
</organism>
<name>A0A422N6J8_9TRYP</name>
<dbReference type="GeneID" id="40322290"/>
<sequence>VFLFFLFSSFFLLSVCLPPLPACRAAALRVCYAVEPQRGEAVGRGGEARAQSLPARDAAGETRPALHAQPDTDAALPLAEVAAASPPLSVGGGDDDDAEVLAHAPLCRALDEACCVFSGQVVPEPTAVGLSVRVCDILLDELCRAALSPALFVALGDRVALHALSQGNYVEKRVLDYFIAPIAGGLLASRRREQRQRRGDEDDDEGAAAADAETRGMLLQLADCRRAYSVARRTVRPVRAMFTESEMVLRQAADPAAYKELTRGELRRRIEHEVAEVEETRHAVAEERRRLRLLRQQEKKQLLQRLKRRLRPAAGEGDAEAMRRRCGGSSTR</sequence>
<reference evidence="4 5" key="1">
    <citation type="journal article" date="2018" name="BMC Genomics">
        <title>Genomic comparison of Trypanosoma conorhini and Trypanosoma rangeli to Trypanosoma cruzi strains of high and low virulence.</title>
        <authorList>
            <person name="Bradwell K.R."/>
            <person name="Koparde V.N."/>
            <person name="Matveyev A.V."/>
            <person name="Serrano M.G."/>
            <person name="Alves J.M."/>
            <person name="Parikh H."/>
            <person name="Huang B."/>
            <person name="Lee V."/>
            <person name="Espinosa-Alvarez O."/>
            <person name="Ortiz P.A."/>
            <person name="Costa-Martins A.G."/>
            <person name="Teixeira M.M."/>
            <person name="Buck G.A."/>
        </authorList>
    </citation>
    <scope>NUCLEOTIDE SEQUENCE [LARGE SCALE GENOMIC DNA]</scope>
    <source>
        <strain evidence="4 5">025E</strain>
    </source>
</reference>
<proteinExistence type="predicted"/>
<dbReference type="AlphaFoldDB" id="A0A422N6J8"/>
<dbReference type="OrthoDB" id="10660010at2759"/>
<keyword evidence="1" id="KW-0175">Coiled coil</keyword>
<protein>
    <submittedName>
        <fullName evidence="4">Uncharacterized protein</fullName>
    </submittedName>
</protein>
<dbReference type="EMBL" id="MKKU01000846">
    <property type="protein sequence ID" value="RNF01079.1"/>
    <property type="molecule type" value="Genomic_DNA"/>
</dbReference>
<feature type="region of interest" description="Disordered" evidence="2">
    <location>
        <begin position="43"/>
        <end position="66"/>
    </location>
</feature>
<dbReference type="Proteomes" id="UP000284403">
    <property type="component" value="Unassembled WGS sequence"/>
</dbReference>
<feature type="region of interest" description="Disordered" evidence="2">
    <location>
        <begin position="191"/>
        <end position="210"/>
    </location>
</feature>
<evidence type="ECO:0000256" key="1">
    <source>
        <dbReference type="SAM" id="Coils"/>
    </source>
</evidence>
<evidence type="ECO:0000313" key="4">
    <source>
        <dbReference type="EMBL" id="RNF01079.1"/>
    </source>
</evidence>
<gene>
    <name evidence="4" type="ORF">Tco025E_08679</name>
</gene>
<dbReference type="RefSeq" id="XP_029224380.1">
    <property type="nucleotide sequence ID" value="XM_029375522.1"/>
</dbReference>
<accession>A0A422N6J8</accession>
<comment type="caution">
    <text evidence="4">The sequence shown here is derived from an EMBL/GenBank/DDBJ whole genome shotgun (WGS) entry which is preliminary data.</text>
</comment>
<feature type="non-terminal residue" evidence="4">
    <location>
        <position position="1"/>
    </location>
</feature>
<keyword evidence="3" id="KW-0732">Signal</keyword>
<feature type="signal peptide" evidence="3">
    <location>
        <begin position="1"/>
        <end position="16"/>
    </location>
</feature>
<evidence type="ECO:0000256" key="3">
    <source>
        <dbReference type="SAM" id="SignalP"/>
    </source>
</evidence>
<feature type="coiled-coil region" evidence="1">
    <location>
        <begin position="267"/>
        <end position="297"/>
    </location>
</feature>
<evidence type="ECO:0000256" key="2">
    <source>
        <dbReference type="SAM" id="MobiDB-lite"/>
    </source>
</evidence>
<keyword evidence="5" id="KW-1185">Reference proteome</keyword>
<evidence type="ECO:0000313" key="5">
    <source>
        <dbReference type="Proteomes" id="UP000284403"/>
    </source>
</evidence>
<feature type="chain" id="PRO_5019262044" evidence="3">
    <location>
        <begin position="17"/>
        <end position="332"/>
    </location>
</feature>